<name>A0A1E5NYE6_9ACTN</name>
<dbReference type="OrthoDB" id="2085352at2"/>
<keyword evidence="5" id="KW-1185">Reference proteome</keyword>
<keyword evidence="2" id="KW-0597">Phosphoprotein</keyword>
<dbReference type="GO" id="GO:0031177">
    <property type="term" value="F:phosphopantetheine binding"/>
    <property type="evidence" value="ECO:0007669"/>
    <property type="project" value="InterPro"/>
</dbReference>
<evidence type="ECO:0000256" key="2">
    <source>
        <dbReference type="ARBA" id="ARBA00022553"/>
    </source>
</evidence>
<comment type="caution">
    <text evidence="4">The sequence shown here is derived from an EMBL/GenBank/DDBJ whole genome shotgun (WGS) entry which is preliminary data.</text>
</comment>
<accession>A0A1E5NYE6</accession>
<dbReference type="Proteomes" id="UP000095759">
    <property type="component" value="Unassembled WGS sequence"/>
</dbReference>
<dbReference type="PROSITE" id="PS50075">
    <property type="entry name" value="CARRIER"/>
    <property type="match status" value="1"/>
</dbReference>
<gene>
    <name evidence="4" type="ORF">AS594_37770</name>
</gene>
<proteinExistence type="predicted"/>
<dbReference type="RefSeq" id="WP_069931144.1">
    <property type="nucleotide sequence ID" value="NZ_MEHI01000005.1"/>
</dbReference>
<evidence type="ECO:0000259" key="3">
    <source>
        <dbReference type="PROSITE" id="PS50075"/>
    </source>
</evidence>
<sequence length="88" mass="9679">MTHPQNAMPATQAELQTVVRETWEQVLGHAEFGDDDAFLSVHGANSLTAVRVMVSLSGRLGTRLQVRLIMRHRTVQDLAGAIREQVSA</sequence>
<feature type="domain" description="Carrier" evidence="3">
    <location>
        <begin position="10"/>
        <end position="86"/>
    </location>
</feature>
<evidence type="ECO:0000313" key="4">
    <source>
        <dbReference type="EMBL" id="OEJ21345.1"/>
    </source>
</evidence>
<dbReference type="InterPro" id="IPR020806">
    <property type="entry name" value="PKS_PP-bd"/>
</dbReference>
<dbReference type="InterPro" id="IPR036736">
    <property type="entry name" value="ACP-like_sf"/>
</dbReference>
<dbReference type="SUPFAM" id="SSF47336">
    <property type="entry name" value="ACP-like"/>
    <property type="match status" value="1"/>
</dbReference>
<dbReference type="SMART" id="SM00823">
    <property type="entry name" value="PKS_PP"/>
    <property type="match status" value="1"/>
</dbReference>
<dbReference type="Gene3D" id="1.10.1200.10">
    <property type="entry name" value="ACP-like"/>
    <property type="match status" value="1"/>
</dbReference>
<dbReference type="InterPro" id="IPR009081">
    <property type="entry name" value="PP-bd_ACP"/>
</dbReference>
<dbReference type="STRING" id="285458.BGM19_37855"/>
<organism evidence="4 5">
    <name type="scientific">Streptomyces agglomeratus</name>
    <dbReference type="NCBI Taxonomy" id="285458"/>
    <lineage>
        <taxon>Bacteria</taxon>
        <taxon>Bacillati</taxon>
        <taxon>Actinomycetota</taxon>
        <taxon>Actinomycetes</taxon>
        <taxon>Kitasatosporales</taxon>
        <taxon>Streptomycetaceae</taxon>
        <taxon>Streptomyces</taxon>
    </lineage>
</organism>
<reference evidence="4 5" key="1">
    <citation type="submission" date="2016-08" db="EMBL/GenBank/DDBJ databases">
        <title>Complete genome sequence of Streptomyces agglomeratus strain 6-3-2, a novel anti-MRSA actinomycete isolated from Wuli of Tebit, China.</title>
        <authorList>
            <person name="Chen X."/>
        </authorList>
    </citation>
    <scope>NUCLEOTIDE SEQUENCE [LARGE SCALE GENOMIC DNA]</scope>
    <source>
        <strain evidence="4 5">6-3-2</strain>
    </source>
</reference>
<protein>
    <recommendedName>
        <fullName evidence="3">Carrier domain-containing protein</fullName>
    </recommendedName>
</protein>
<evidence type="ECO:0000313" key="5">
    <source>
        <dbReference type="Proteomes" id="UP000095759"/>
    </source>
</evidence>
<keyword evidence="1" id="KW-0596">Phosphopantetheine</keyword>
<dbReference type="EMBL" id="MEHJ01000002">
    <property type="protein sequence ID" value="OEJ21345.1"/>
    <property type="molecule type" value="Genomic_DNA"/>
</dbReference>
<dbReference type="Pfam" id="PF00550">
    <property type="entry name" value="PP-binding"/>
    <property type="match status" value="1"/>
</dbReference>
<dbReference type="AlphaFoldDB" id="A0A1E5NYE6"/>
<evidence type="ECO:0000256" key="1">
    <source>
        <dbReference type="ARBA" id="ARBA00022450"/>
    </source>
</evidence>
<dbReference type="GO" id="GO:0017000">
    <property type="term" value="P:antibiotic biosynthetic process"/>
    <property type="evidence" value="ECO:0007669"/>
    <property type="project" value="UniProtKB-ARBA"/>
</dbReference>